<feature type="compositionally biased region" description="Polar residues" evidence="1">
    <location>
        <begin position="237"/>
        <end position="251"/>
    </location>
</feature>
<protein>
    <submittedName>
        <fullName evidence="3">DUF2637 domain-containing protein</fullName>
    </submittedName>
</protein>
<dbReference type="PROSITE" id="PS51257">
    <property type="entry name" value="PROKAR_LIPOPROTEIN"/>
    <property type="match status" value="1"/>
</dbReference>
<evidence type="ECO:0000313" key="3">
    <source>
        <dbReference type="EMBL" id="MDT0407785.1"/>
    </source>
</evidence>
<proteinExistence type="predicted"/>
<evidence type="ECO:0000313" key="4">
    <source>
        <dbReference type="Proteomes" id="UP001183610"/>
    </source>
</evidence>
<dbReference type="Pfam" id="PF10935">
    <property type="entry name" value="DUF2637"/>
    <property type="match status" value="1"/>
</dbReference>
<evidence type="ECO:0000256" key="1">
    <source>
        <dbReference type="SAM" id="MobiDB-lite"/>
    </source>
</evidence>
<accession>A0ABU2QTX1</accession>
<gene>
    <name evidence="3" type="ORF">RM698_01800</name>
</gene>
<feature type="transmembrane region" description="Helical" evidence="2">
    <location>
        <begin position="77"/>
        <end position="95"/>
    </location>
</feature>
<feature type="transmembrane region" description="Helical" evidence="2">
    <location>
        <begin position="44"/>
        <end position="65"/>
    </location>
</feature>
<name>A0ABU2QTX1_9ACTN</name>
<keyword evidence="2" id="KW-0472">Membrane</keyword>
<dbReference type="InterPro" id="IPR021235">
    <property type="entry name" value="DUF2637"/>
</dbReference>
<dbReference type="Proteomes" id="UP001183610">
    <property type="component" value="Unassembled WGS sequence"/>
</dbReference>
<keyword evidence="2" id="KW-1133">Transmembrane helix</keyword>
<evidence type="ECO:0000256" key="2">
    <source>
        <dbReference type="SAM" id="Phobius"/>
    </source>
</evidence>
<keyword evidence="4" id="KW-1185">Reference proteome</keyword>
<feature type="compositionally biased region" description="Low complexity" evidence="1">
    <location>
        <begin position="278"/>
        <end position="293"/>
    </location>
</feature>
<reference evidence="4" key="1">
    <citation type="submission" date="2023-07" db="EMBL/GenBank/DDBJ databases">
        <title>30 novel species of actinomycetes from the DSMZ collection.</title>
        <authorList>
            <person name="Nouioui I."/>
        </authorList>
    </citation>
    <scope>NUCLEOTIDE SEQUENCE [LARGE SCALE GENOMIC DNA]</scope>
    <source>
        <strain evidence="4">DSM 41979</strain>
    </source>
</reference>
<organism evidence="3 4">
    <name type="scientific">Streptomyces evansiae</name>
    <dbReference type="NCBI Taxonomy" id="3075535"/>
    <lineage>
        <taxon>Bacteria</taxon>
        <taxon>Bacillati</taxon>
        <taxon>Actinomycetota</taxon>
        <taxon>Actinomycetes</taxon>
        <taxon>Kitasatosporales</taxon>
        <taxon>Streptomycetaceae</taxon>
        <taxon>Streptomyces</taxon>
    </lineage>
</organism>
<sequence>MSDPKRSSASWWDRAVVVALGGAACALSYDSLQQMAVAVHVRGALTYAFPLVIDGFIAYGVRALLVLQDAPLRARAYLWGLFGAATATSIWANAVHAVRLNEVATAQGLHLGNKVVAALSTIAPLALAGATHLYILIDRGTDKVRSAAQKVTLDRRHPEPVTDARSVLDQAPEVSAAEVDGHKHREALVAGRVSEPMEEQTAVAVHDAVISEVEDSSRSERPVGSPDGGQPVLPGLSATNAGRTAGVSTGTDAGLRLVKGTGAADTPQGPSTAEDSPRSVPTRTTPRTAAAVRPRQRPGEDADHTERLLQIAREAVRVEGRLTRKVVADAIRGRDLTLSNDRLTELVHALKDQPGQSRSGHRPR</sequence>
<feature type="region of interest" description="Disordered" evidence="1">
    <location>
        <begin position="212"/>
        <end position="306"/>
    </location>
</feature>
<keyword evidence="2" id="KW-0812">Transmembrane</keyword>
<feature type="transmembrane region" description="Helical" evidence="2">
    <location>
        <begin position="115"/>
        <end position="137"/>
    </location>
</feature>
<dbReference type="RefSeq" id="WP_010262883.1">
    <property type="nucleotide sequence ID" value="NZ_JAVRET010000002.1"/>
</dbReference>
<dbReference type="EMBL" id="JAVRET010000002">
    <property type="protein sequence ID" value="MDT0407785.1"/>
    <property type="molecule type" value="Genomic_DNA"/>
</dbReference>
<comment type="caution">
    <text evidence="3">The sequence shown here is derived from an EMBL/GenBank/DDBJ whole genome shotgun (WGS) entry which is preliminary data.</text>
</comment>
<feature type="compositionally biased region" description="Basic and acidic residues" evidence="1">
    <location>
        <begin position="297"/>
        <end position="306"/>
    </location>
</feature>